<feature type="transmembrane region" description="Helical" evidence="1">
    <location>
        <begin position="120"/>
        <end position="139"/>
    </location>
</feature>
<evidence type="ECO:0000313" key="3">
    <source>
        <dbReference type="Proteomes" id="UP001165083"/>
    </source>
</evidence>
<organism evidence="2 3">
    <name type="scientific">Phytophthora lilii</name>
    <dbReference type="NCBI Taxonomy" id="2077276"/>
    <lineage>
        <taxon>Eukaryota</taxon>
        <taxon>Sar</taxon>
        <taxon>Stramenopiles</taxon>
        <taxon>Oomycota</taxon>
        <taxon>Peronosporomycetes</taxon>
        <taxon>Peronosporales</taxon>
        <taxon>Peronosporaceae</taxon>
        <taxon>Phytophthora</taxon>
    </lineage>
</organism>
<evidence type="ECO:0000256" key="1">
    <source>
        <dbReference type="SAM" id="Phobius"/>
    </source>
</evidence>
<dbReference type="Proteomes" id="UP001165083">
    <property type="component" value="Unassembled WGS sequence"/>
</dbReference>
<feature type="transmembrane region" description="Helical" evidence="1">
    <location>
        <begin position="33"/>
        <end position="55"/>
    </location>
</feature>
<dbReference type="EMBL" id="BSXW01000104">
    <property type="protein sequence ID" value="GMF12096.1"/>
    <property type="molecule type" value="Genomic_DNA"/>
</dbReference>
<name>A0A9W6TF72_9STRA</name>
<gene>
    <name evidence="2" type="ORF">Plil01_000275000</name>
</gene>
<reference evidence="2" key="1">
    <citation type="submission" date="2023-04" db="EMBL/GenBank/DDBJ databases">
        <title>Phytophthora lilii NBRC 32176.</title>
        <authorList>
            <person name="Ichikawa N."/>
            <person name="Sato H."/>
            <person name="Tonouchi N."/>
        </authorList>
    </citation>
    <scope>NUCLEOTIDE SEQUENCE</scope>
    <source>
        <strain evidence="2">NBRC 32176</strain>
    </source>
</reference>
<dbReference type="OrthoDB" id="165760at2759"/>
<evidence type="ECO:0000313" key="2">
    <source>
        <dbReference type="EMBL" id="GMF12096.1"/>
    </source>
</evidence>
<protein>
    <submittedName>
        <fullName evidence="2">Unnamed protein product</fullName>
    </submittedName>
</protein>
<accession>A0A9W6TF72</accession>
<sequence length="200" mass="22572">MEYSAIAFVWVFYIAYDMSLFLFQGFIPPTLNYIQLGVSAGVLAIIALTFLLYGLRAMTRLQEYERQLKLRLPMDSDYMMPNHSFDLNVSDSEDNTPVAQERHFAPRRPQEGHTAQIKRILLVAETVSVVVIAGQMYMVSQVSSSPVELSCANGKLCSTVKSKWSLLHVFQVVCVWAILYVFRGVQKKSVIPHPRGSAGY</sequence>
<keyword evidence="3" id="KW-1185">Reference proteome</keyword>
<feature type="transmembrane region" description="Helical" evidence="1">
    <location>
        <begin position="7"/>
        <end position="27"/>
    </location>
</feature>
<comment type="caution">
    <text evidence="2">The sequence shown here is derived from an EMBL/GenBank/DDBJ whole genome shotgun (WGS) entry which is preliminary data.</text>
</comment>
<dbReference type="AlphaFoldDB" id="A0A9W6TF72"/>
<keyword evidence="1" id="KW-0812">Transmembrane</keyword>
<proteinExistence type="predicted"/>
<keyword evidence="1" id="KW-1133">Transmembrane helix</keyword>
<feature type="transmembrane region" description="Helical" evidence="1">
    <location>
        <begin position="164"/>
        <end position="182"/>
    </location>
</feature>
<keyword evidence="1" id="KW-0472">Membrane</keyword>